<organism evidence="1 2">
    <name type="scientific">Puniceibacterium sediminis</name>
    <dbReference type="NCBI Taxonomy" id="1608407"/>
    <lineage>
        <taxon>Bacteria</taxon>
        <taxon>Pseudomonadati</taxon>
        <taxon>Pseudomonadota</taxon>
        <taxon>Alphaproteobacteria</taxon>
        <taxon>Rhodobacterales</taxon>
        <taxon>Paracoccaceae</taxon>
        <taxon>Puniceibacterium</taxon>
    </lineage>
</organism>
<evidence type="ECO:0000313" key="1">
    <source>
        <dbReference type="EMBL" id="SNR35104.1"/>
    </source>
</evidence>
<evidence type="ECO:0000313" key="2">
    <source>
        <dbReference type="Proteomes" id="UP000198417"/>
    </source>
</evidence>
<protein>
    <submittedName>
        <fullName evidence="1">Uncharacterized protein</fullName>
    </submittedName>
</protein>
<dbReference type="Proteomes" id="UP000198417">
    <property type="component" value="Unassembled WGS sequence"/>
</dbReference>
<proteinExistence type="predicted"/>
<gene>
    <name evidence="1" type="ORF">SAMN06265370_102347</name>
</gene>
<accession>A0A238VLR5</accession>
<keyword evidence="2" id="KW-1185">Reference proteome</keyword>
<sequence length="50" mass="5897">MAMKTFTLQYSIGPSGETAHITKMRNDLYRMFHTDYILRWKSEVIQALSD</sequence>
<dbReference type="AlphaFoldDB" id="A0A238VLR5"/>
<dbReference type="EMBL" id="FZNN01000002">
    <property type="protein sequence ID" value="SNR35104.1"/>
    <property type="molecule type" value="Genomic_DNA"/>
</dbReference>
<reference evidence="1 2" key="1">
    <citation type="submission" date="2017-06" db="EMBL/GenBank/DDBJ databases">
        <authorList>
            <person name="Kim H.J."/>
            <person name="Triplett B.A."/>
        </authorList>
    </citation>
    <scope>NUCLEOTIDE SEQUENCE [LARGE SCALE GENOMIC DNA]</scope>
    <source>
        <strain evidence="1 2">DSM 29052</strain>
    </source>
</reference>
<name>A0A238VLR5_9RHOB</name>